<gene>
    <name evidence="5" type="ORF">SAMN02745975_02771</name>
</gene>
<dbReference type="PROSITE" id="PS00352">
    <property type="entry name" value="CSD_1"/>
    <property type="match status" value="1"/>
</dbReference>
<dbReference type="PRINTS" id="PR00050">
    <property type="entry name" value="COLDSHOCK"/>
</dbReference>
<dbReference type="InterPro" id="IPR012156">
    <property type="entry name" value="Cold_shock_CspA"/>
</dbReference>
<evidence type="ECO:0000313" key="5">
    <source>
        <dbReference type="EMBL" id="SHJ74661.1"/>
    </source>
</evidence>
<dbReference type="FunFam" id="2.40.50.140:FF:000006">
    <property type="entry name" value="Cold shock protein CspC"/>
    <property type="match status" value="1"/>
</dbReference>
<name>A0A1M6LTX9_9FIRM</name>
<dbReference type="SMART" id="SM00357">
    <property type="entry name" value="CSP"/>
    <property type="match status" value="1"/>
</dbReference>
<dbReference type="RefSeq" id="WP_110941847.1">
    <property type="nucleotide sequence ID" value="NZ_FQZV01000039.1"/>
</dbReference>
<dbReference type="GO" id="GO:0005737">
    <property type="term" value="C:cytoplasm"/>
    <property type="evidence" value="ECO:0007669"/>
    <property type="project" value="UniProtKB-SubCell"/>
</dbReference>
<dbReference type="PIRSF" id="PIRSF002599">
    <property type="entry name" value="Cold_shock_A"/>
    <property type="match status" value="1"/>
</dbReference>
<dbReference type="GO" id="GO:0010468">
    <property type="term" value="P:regulation of gene expression"/>
    <property type="evidence" value="ECO:0007669"/>
    <property type="project" value="UniProtKB-ARBA"/>
</dbReference>
<dbReference type="Proteomes" id="UP000184536">
    <property type="component" value="Unassembled WGS sequence"/>
</dbReference>
<keyword evidence="2" id="KW-0963">Cytoplasm</keyword>
<dbReference type="InterPro" id="IPR011129">
    <property type="entry name" value="CSD"/>
</dbReference>
<sequence>MEKGTVKWFNNEKGYGFISRENGEDVFVHFSAINTDGYKSLEEGQAVEFEVVQGEKGPQATNVTKL</sequence>
<proteinExistence type="predicted"/>
<dbReference type="InterPro" id="IPR012340">
    <property type="entry name" value="NA-bd_OB-fold"/>
</dbReference>
<dbReference type="Gene3D" id="6.20.370.130">
    <property type="match status" value="1"/>
</dbReference>
<accession>A0A1M6LTX9</accession>
<evidence type="ECO:0000256" key="3">
    <source>
        <dbReference type="RuleBase" id="RU000408"/>
    </source>
</evidence>
<dbReference type="Gene3D" id="2.40.50.140">
    <property type="entry name" value="Nucleic acid-binding proteins"/>
    <property type="match status" value="1"/>
</dbReference>
<dbReference type="InterPro" id="IPR050181">
    <property type="entry name" value="Cold_shock_domain"/>
</dbReference>
<dbReference type="OrthoDB" id="9805039at2"/>
<feature type="domain" description="CSD" evidence="4">
    <location>
        <begin position="1"/>
        <end position="65"/>
    </location>
</feature>
<dbReference type="AlphaFoldDB" id="A0A1M6LTX9"/>
<evidence type="ECO:0000313" key="6">
    <source>
        <dbReference type="Proteomes" id="UP000184536"/>
    </source>
</evidence>
<evidence type="ECO:0000259" key="4">
    <source>
        <dbReference type="PROSITE" id="PS51857"/>
    </source>
</evidence>
<comment type="subcellular location">
    <subcellularLocation>
        <location evidence="1 3">Cytoplasm</location>
    </subcellularLocation>
</comment>
<keyword evidence="5" id="KW-0238">DNA-binding</keyword>
<protein>
    <submittedName>
        <fullName evidence="5">Cold-shock DNA-binding protein family</fullName>
    </submittedName>
</protein>
<dbReference type="GO" id="GO:0003677">
    <property type="term" value="F:DNA binding"/>
    <property type="evidence" value="ECO:0007669"/>
    <property type="project" value="UniProtKB-KW"/>
</dbReference>
<dbReference type="InterPro" id="IPR002059">
    <property type="entry name" value="CSP_DNA-bd"/>
</dbReference>
<evidence type="ECO:0000256" key="1">
    <source>
        <dbReference type="ARBA" id="ARBA00004496"/>
    </source>
</evidence>
<dbReference type="EMBL" id="FQZV01000039">
    <property type="protein sequence ID" value="SHJ74661.1"/>
    <property type="molecule type" value="Genomic_DNA"/>
</dbReference>
<reference evidence="6" key="1">
    <citation type="submission" date="2016-11" db="EMBL/GenBank/DDBJ databases">
        <authorList>
            <person name="Varghese N."/>
            <person name="Submissions S."/>
        </authorList>
    </citation>
    <scope>NUCLEOTIDE SEQUENCE [LARGE SCALE GENOMIC DNA]</scope>
    <source>
        <strain evidence="6">DSM 17957</strain>
    </source>
</reference>
<dbReference type="SUPFAM" id="SSF50249">
    <property type="entry name" value="Nucleic acid-binding proteins"/>
    <property type="match status" value="1"/>
</dbReference>
<dbReference type="InterPro" id="IPR019844">
    <property type="entry name" value="CSD_CS"/>
</dbReference>
<evidence type="ECO:0000256" key="2">
    <source>
        <dbReference type="ARBA" id="ARBA00022490"/>
    </source>
</evidence>
<dbReference type="STRING" id="1121919.SAMN02745975_02771"/>
<dbReference type="PANTHER" id="PTHR11544">
    <property type="entry name" value="COLD SHOCK DOMAIN CONTAINING PROTEINS"/>
    <property type="match status" value="1"/>
</dbReference>
<dbReference type="Pfam" id="PF00313">
    <property type="entry name" value="CSD"/>
    <property type="match status" value="1"/>
</dbReference>
<dbReference type="CDD" id="cd04458">
    <property type="entry name" value="CSP_CDS"/>
    <property type="match status" value="1"/>
</dbReference>
<dbReference type="PROSITE" id="PS51857">
    <property type="entry name" value="CSD_2"/>
    <property type="match status" value="1"/>
</dbReference>
<organism evidence="5 6">
    <name type="scientific">Geosporobacter subterraneus DSM 17957</name>
    <dbReference type="NCBI Taxonomy" id="1121919"/>
    <lineage>
        <taxon>Bacteria</taxon>
        <taxon>Bacillati</taxon>
        <taxon>Bacillota</taxon>
        <taxon>Clostridia</taxon>
        <taxon>Peptostreptococcales</taxon>
        <taxon>Thermotaleaceae</taxon>
        <taxon>Geosporobacter</taxon>
    </lineage>
</organism>
<keyword evidence="6" id="KW-1185">Reference proteome</keyword>
<dbReference type="GO" id="GO:0051252">
    <property type="term" value="P:regulation of RNA metabolic process"/>
    <property type="evidence" value="ECO:0007669"/>
    <property type="project" value="UniProtKB-ARBA"/>
</dbReference>